<dbReference type="InterPro" id="IPR036020">
    <property type="entry name" value="WW_dom_sf"/>
</dbReference>
<dbReference type="SMART" id="SM00456">
    <property type="entry name" value="WW"/>
    <property type="match status" value="4"/>
</dbReference>
<name>A0A7G2CLP6_9TRYP</name>
<feature type="region of interest" description="Disordered" evidence="4">
    <location>
        <begin position="354"/>
        <end position="387"/>
    </location>
</feature>
<dbReference type="GO" id="GO:0005737">
    <property type="term" value="C:cytoplasm"/>
    <property type="evidence" value="ECO:0007669"/>
    <property type="project" value="UniProtKB-SubCell"/>
</dbReference>
<organism evidence="6 7">
    <name type="scientific">Angomonas deanei</name>
    <dbReference type="NCBI Taxonomy" id="59799"/>
    <lineage>
        <taxon>Eukaryota</taxon>
        <taxon>Discoba</taxon>
        <taxon>Euglenozoa</taxon>
        <taxon>Kinetoplastea</taxon>
        <taxon>Metakinetoplastina</taxon>
        <taxon>Trypanosomatida</taxon>
        <taxon>Trypanosomatidae</taxon>
        <taxon>Strigomonadinae</taxon>
        <taxon>Angomonas</taxon>
    </lineage>
</organism>
<feature type="region of interest" description="Disordered" evidence="4">
    <location>
        <begin position="311"/>
        <end position="340"/>
    </location>
</feature>
<evidence type="ECO:0000259" key="5">
    <source>
        <dbReference type="PROSITE" id="PS50020"/>
    </source>
</evidence>
<feature type="compositionally biased region" description="Polar residues" evidence="4">
    <location>
        <begin position="118"/>
        <end position="131"/>
    </location>
</feature>
<feature type="compositionally biased region" description="Low complexity" evidence="4">
    <location>
        <begin position="312"/>
        <end position="323"/>
    </location>
</feature>
<dbReference type="AlphaFoldDB" id="A0A7G2CLP6"/>
<feature type="region of interest" description="Disordered" evidence="4">
    <location>
        <begin position="91"/>
        <end position="131"/>
    </location>
</feature>
<dbReference type="EMBL" id="LR877158">
    <property type="protein sequence ID" value="CAD2219473.1"/>
    <property type="molecule type" value="Genomic_DNA"/>
</dbReference>
<gene>
    <name evidence="6" type="ORF">ADEAN_000697900</name>
</gene>
<dbReference type="PANTHER" id="PTHR14791">
    <property type="entry name" value="BOMB/KIRA PROTEINS"/>
    <property type="match status" value="1"/>
</dbReference>
<dbReference type="PANTHER" id="PTHR14791:SF29">
    <property type="entry name" value="PROTEIN KIBRA"/>
    <property type="match status" value="1"/>
</dbReference>
<evidence type="ECO:0000313" key="7">
    <source>
        <dbReference type="Proteomes" id="UP000515908"/>
    </source>
</evidence>
<sequence>MAKTATALQKLKNPSRGGTLFIPNTEAASAALAALQQEGKDLPLSVLSELKKMQSSLAPRKTSGGGNKPTGDTADSVLNRLKQSEHAIILPPPLPGLPDPFAEETNNNDNNNKKEESVSSPNIFSDTPYLASTTDHPGVTAVPPKVSPPELLIDPSKLLTEVNGGTFDMDFITFMEEGNVLPNISTELPSQNWKVFYDETKNVKRLFYVYTDTKGEVRATWTHPGGSEKQREAEKSVLLWLNNYYNTQLKAKKTSVVSNTNSTTNNNAAEEALPAGWEERIDPRSGNKFYINHNTKETTWVCPQRQASLPASSSIRNSSISNNDALPSGWEMRTDPQSNRPFYVNHVTKQTTWVKPTNTENNNNNNNANSVTSNSSEWESRVDPRTGKTFYINHRTKQTSWEKPQGMSDNNNTAPAVSHPWEARVDPATGKTFYVNHETKQTSWTLPR</sequence>
<dbReference type="InterPro" id="IPR001202">
    <property type="entry name" value="WW_dom"/>
</dbReference>
<reference evidence="6 7" key="1">
    <citation type="submission" date="2020-08" db="EMBL/GenBank/DDBJ databases">
        <authorList>
            <person name="Newling K."/>
            <person name="Davey J."/>
            <person name="Forrester S."/>
        </authorList>
    </citation>
    <scope>NUCLEOTIDE SEQUENCE [LARGE SCALE GENOMIC DNA]</scope>
    <source>
        <strain evidence="7">Crithidia deanei Carvalho (ATCC PRA-265)</strain>
    </source>
</reference>
<keyword evidence="3" id="KW-0597">Phosphoprotein</keyword>
<feature type="compositionally biased region" description="Low complexity" evidence="4">
    <location>
        <begin position="357"/>
        <end position="376"/>
    </location>
</feature>
<evidence type="ECO:0000256" key="1">
    <source>
        <dbReference type="ARBA" id="ARBA00004496"/>
    </source>
</evidence>
<evidence type="ECO:0000256" key="4">
    <source>
        <dbReference type="SAM" id="MobiDB-lite"/>
    </source>
</evidence>
<comment type="subcellular location">
    <subcellularLocation>
        <location evidence="1">Cytoplasm</location>
    </subcellularLocation>
</comment>
<dbReference type="CDD" id="cd00201">
    <property type="entry name" value="WW"/>
    <property type="match status" value="4"/>
</dbReference>
<feature type="region of interest" description="Disordered" evidence="4">
    <location>
        <begin position="55"/>
        <end position="75"/>
    </location>
</feature>
<dbReference type="VEuPathDB" id="TriTrypDB:ADEAN_000697900"/>
<feature type="domain" description="WW" evidence="5">
    <location>
        <begin position="372"/>
        <end position="406"/>
    </location>
</feature>
<feature type="domain" description="WW" evidence="5">
    <location>
        <begin position="415"/>
        <end position="448"/>
    </location>
</feature>
<dbReference type="SUPFAM" id="SSF51045">
    <property type="entry name" value="WW domain"/>
    <property type="match status" value="4"/>
</dbReference>
<keyword evidence="2" id="KW-0963">Cytoplasm</keyword>
<evidence type="ECO:0000256" key="3">
    <source>
        <dbReference type="ARBA" id="ARBA00022553"/>
    </source>
</evidence>
<feature type="domain" description="WW" evidence="5">
    <location>
        <begin position="324"/>
        <end position="358"/>
    </location>
</feature>
<dbReference type="Proteomes" id="UP000515908">
    <property type="component" value="Chromosome 14"/>
</dbReference>
<dbReference type="Gene3D" id="2.20.70.10">
    <property type="match status" value="4"/>
</dbReference>
<dbReference type="Pfam" id="PF00397">
    <property type="entry name" value="WW"/>
    <property type="match status" value="4"/>
</dbReference>
<accession>A0A7G2CLP6</accession>
<feature type="domain" description="WW" evidence="5">
    <location>
        <begin position="271"/>
        <end position="305"/>
    </location>
</feature>
<feature type="compositionally biased region" description="Low complexity" evidence="4">
    <location>
        <begin position="99"/>
        <end position="110"/>
    </location>
</feature>
<evidence type="ECO:0000256" key="2">
    <source>
        <dbReference type="ARBA" id="ARBA00022490"/>
    </source>
</evidence>
<evidence type="ECO:0000313" key="6">
    <source>
        <dbReference type="EMBL" id="CAD2219473.1"/>
    </source>
</evidence>
<protein>
    <submittedName>
        <fullName evidence="6">WW domain containing protein, putative</fullName>
    </submittedName>
</protein>
<dbReference type="InterPro" id="IPR051105">
    <property type="entry name" value="WWC/KIBRA_Hippo_Reg"/>
</dbReference>
<dbReference type="PROSITE" id="PS50020">
    <property type="entry name" value="WW_DOMAIN_2"/>
    <property type="match status" value="4"/>
</dbReference>
<keyword evidence="7" id="KW-1185">Reference proteome</keyword>
<dbReference type="PROSITE" id="PS01159">
    <property type="entry name" value="WW_DOMAIN_1"/>
    <property type="match status" value="4"/>
</dbReference>
<proteinExistence type="predicted"/>